<gene>
    <name evidence="1" type="ORF">ACFQJ7_11625</name>
</gene>
<reference evidence="1 2" key="1">
    <citation type="journal article" date="2014" name="Int. J. Syst. Evol. Microbiol.">
        <title>Complete genome sequence of Corynebacterium casei LMG S-19264T (=DSM 44701T), isolated from a smear-ripened cheese.</title>
        <authorList>
            <consortium name="US DOE Joint Genome Institute (JGI-PGF)"/>
            <person name="Walter F."/>
            <person name="Albersmeier A."/>
            <person name="Kalinowski J."/>
            <person name="Ruckert C."/>
        </authorList>
    </citation>
    <scope>NUCLEOTIDE SEQUENCE [LARGE SCALE GENOMIC DNA]</scope>
    <source>
        <strain evidence="1 2">CGMCC 4.7215</strain>
    </source>
</reference>
<proteinExistence type="predicted"/>
<organism evidence="1 2">
    <name type="scientific">Halovenus rubra</name>
    <dbReference type="NCBI Taxonomy" id="869890"/>
    <lineage>
        <taxon>Archaea</taxon>
        <taxon>Methanobacteriati</taxon>
        <taxon>Methanobacteriota</taxon>
        <taxon>Stenosarchaea group</taxon>
        <taxon>Halobacteria</taxon>
        <taxon>Halobacteriales</taxon>
        <taxon>Haloarculaceae</taxon>
        <taxon>Halovenus</taxon>
    </lineage>
</organism>
<accession>A0ABD5X645</accession>
<dbReference type="SUPFAM" id="SSF50998">
    <property type="entry name" value="Quinoprotein alcohol dehydrogenase-like"/>
    <property type="match status" value="1"/>
</dbReference>
<comment type="caution">
    <text evidence="1">The sequence shown here is derived from an EMBL/GenBank/DDBJ whole genome shotgun (WGS) entry which is preliminary data.</text>
</comment>
<name>A0ABD5X645_9EURY</name>
<dbReference type="InterPro" id="IPR011047">
    <property type="entry name" value="Quinoprotein_ADH-like_sf"/>
</dbReference>
<evidence type="ECO:0000313" key="2">
    <source>
        <dbReference type="Proteomes" id="UP001596414"/>
    </source>
</evidence>
<dbReference type="Pfam" id="PF25857">
    <property type="entry name" value="DUF7957"/>
    <property type="match status" value="1"/>
</dbReference>
<dbReference type="InterPro" id="IPR058263">
    <property type="entry name" value="DUF7957"/>
</dbReference>
<dbReference type="AlphaFoldDB" id="A0ABD5X645"/>
<evidence type="ECO:0000313" key="1">
    <source>
        <dbReference type="EMBL" id="MFC7126668.1"/>
    </source>
</evidence>
<sequence>MTEIQISGQNLTIDGTTIELPKEVQSYVEISGLVVVLLQTGGRSPATNNVWAFTMDGQRKWTAEPVQAASDDANAYVQVKIEDDTLWAADWKGLEYQLDLETGEHIDIKYRK</sequence>
<dbReference type="EMBL" id="JBHSZQ010000038">
    <property type="protein sequence ID" value="MFC7126668.1"/>
    <property type="molecule type" value="Genomic_DNA"/>
</dbReference>
<protein>
    <submittedName>
        <fullName evidence="1">Uncharacterized protein</fullName>
    </submittedName>
</protein>
<dbReference type="Proteomes" id="UP001596414">
    <property type="component" value="Unassembled WGS sequence"/>
</dbReference>
<dbReference type="RefSeq" id="WP_267638732.1">
    <property type="nucleotide sequence ID" value="NZ_JAODIY010000033.1"/>
</dbReference>